<dbReference type="RefSeq" id="YP_010755440.1">
    <property type="nucleotide sequence ID" value="NC_073470.1"/>
</dbReference>
<keyword evidence="3" id="KW-1185">Reference proteome</keyword>
<reference evidence="2" key="1">
    <citation type="submission" date="2021-01" db="EMBL/GenBank/DDBJ databases">
        <authorList>
            <person name="Weegman M.K."/>
            <person name="Spring A.S."/>
            <person name="Bonilla J.A."/>
            <person name="Klyczek K."/>
            <person name="Garlena R.A."/>
            <person name="Russell D.A."/>
            <person name="Pope W.H."/>
            <person name="Jacobs-Sera D."/>
            <person name="Hatfull G.F."/>
        </authorList>
    </citation>
    <scope>NUCLEOTIDE SEQUENCE</scope>
</reference>
<feature type="domain" description="SGNH hydrolase-type esterase" evidence="1">
    <location>
        <begin position="168"/>
        <end position="334"/>
    </location>
</feature>
<dbReference type="Proteomes" id="UP000654052">
    <property type="component" value="Segment"/>
</dbReference>
<dbReference type="InterPro" id="IPR013830">
    <property type="entry name" value="SGNH_hydro"/>
</dbReference>
<protein>
    <submittedName>
        <fullName evidence="2">Esterase</fullName>
    </submittedName>
</protein>
<dbReference type="InterPro" id="IPR036514">
    <property type="entry name" value="SGNH_hydro_sf"/>
</dbReference>
<accession>A0A890V0Z5</accession>
<organism evidence="2 3">
    <name type="scientific">Microbacterium phage Shocker</name>
    <dbReference type="NCBI Taxonomy" id="2805839"/>
    <lineage>
        <taxon>Viruses</taxon>
        <taxon>Duplodnaviria</taxon>
        <taxon>Heunggongvirae</taxon>
        <taxon>Uroviricota</taxon>
        <taxon>Caudoviricetes</taxon>
        <taxon>Shockervirus</taxon>
        <taxon>Shockervirus shocker</taxon>
    </lineage>
</organism>
<dbReference type="KEGG" id="vg:80020094"/>
<dbReference type="Gene3D" id="3.40.50.1110">
    <property type="entry name" value="SGNH hydrolase"/>
    <property type="match status" value="1"/>
</dbReference>
<evidence type="ECO:0000259" key="1">
    <source>
        <dbReference type="Pfam" id="PF13472"/>
    </source>
</evidence>
<name>A0A890V0Z5_9CAUD</name>
<dbReference type="InterPro" id="IPR051532">
    <property type="entry name" value="Ester_Hydrolysis_Enzymes"/>
</dbReference>
<dbReference type="SUPFAM" id="SSF52266">
    <property type="entry name" value="SGNH hydrolase"/>
    <property type="match status" value="1"/>
</dbReference>
<gene>
    <name evidence="2" type="primary">30</name>
    <name evidence="2" type="ORF">SEA_SHOCKER_30</name>
</gene>
<evidence type="ECO:0000313" key="3">
    <source>
        <dbReference type="Proteomes" id="UP000654052"/>
    </source>
</evidence>
<proteinExistence type="predicted"/>
<dbReference type="GO" id="GO:0004622">
    <property type="term" value="F:phosphatidylcholine lysophospholipase activity"/>
    <property type="evidence" value="ECO:0007669"/>
    <property type="project" value="TreeGrafter"/>
</dbReference>
<dbReference type="PANTHER" id="PTHR30383:SF5">
    <property type="entry name" value="SGNH HYDROLASE-TYPE ESTERASE DOMAIN-CONTAINING PROTEIN"/>
    <property type="match status" value="1"/>
</dbReference>
<dbReference type="EMBL" id="MW507126">
    <property type="protein sequence ID" value="QRI45084.1"/>
    <property type="molecule type" value="Genomic_DNA"/>
</dbReference>
<dbReference type="Pfam" id="PF13472">
    <property type="entry name" value="Lipase_GDSL_2"/>
    <property type="match status" value="1"/>
</dbReference>
<evidence type="ECO:0000313" key="2">
    <source>
        <dbReference type="EMBL" id="QRI45084.1"/>
    </source>
</evidence>
<dbReference type="PANTHER" id="PTHR30383">
    <property type="entry name" value="THIOESTERASE 1/PROTEASE 1/LYSOPHOSPHOLIPASE L1"/>
    <property type="match status" value="1"/>
</dbReference>
<sequence length="530" mass="55832">MTDYRGVTWRVNYGEISERDQFRVGYINQESYDGYFELSSLADLISVLSTVSGLSLNQIARGVSLQARKVSDGLLTSIRIEPRLDTGEPPRIMQLKLADLTDLLYALGLFQADLASASPDDWDISEKLPVALLGRDGKLPETTVPDRLSPAGVAEGARWVAGGSRFIALGDSLTSLAGGGAPYMGWATQLGILSDGQLQVLRNAGVPGDNAADIRARLQADVLAYAPTLVSLWVGTNDITQGRTLAAYKADVQAIVAALKEAGASVALLTIPPRADASKAATISAWNAWLKTFARAESIHLVDAHAALSDPATSTYKSGYDSGDGVHISQSGHNAVANLFATEILPRLSASRALTPLSNTDPQNLLSNGLLLTNVDGTPTVPDSFFYIGGEAAVNVSVVDDADFRGGKAWQYAAVNPTSFQEFLQNAAAAWSPGDQLLFTFKLKVVSSSGVSGASGLNVNCNFFGSTGINPAAQFISLAGLKGRVSSVFTVPSGTTTVQLDLVFNLGASASATYRVGEFAIYNLTRMGVV</sequence>
<dbReference type="GeneID" id="80020094"/>